<keyword evidence="2" id="KW-1185">Reference proteome</keyword>
<name>A0ACA9MML2_9GLOM</name>
<protein>
    <submittedName>
        <fullName evidence="1">7130_t:CDS:1</fullName>
    </submittedName>
</protein>
<reference evidence="1" key="1">
    <citation type="submission" date="2021-06" db="EMBL/GenBank/DDBJ databases">
        <authorList>
            <person name="Kallberg Y."/>
            <person name="Tangrot J."/>
            <person name="Rosling A."/>
        </authorList>
    </citation>
    <scope>NUCLEOTIDE SEQUENCE</scope>
    <source>
        <strain evidence="1">CL356</strain>
    </source>
</reference>
<comment type="caution">
    <text evidence="1">The sequence shown here is derived from an EMBL/GenBank/DDBJ whole genome shotgun (WGS) entry which is preliminary data.</text>
</comment>
<feature type="non-terminal residue" evidence="1">
    <location>
        <position position="841"/>
    </location>
</feature>
<organism evidence="1 2">
    <name type="scientific">Acaulospora colombiana</name>
    <dbReference type="NCBI Taxonomy" id="27376"/>
    <lineage>
        <taxon>Eukaryota</taxon>
        <taxon>Fungi</taxon>
        <taxon>Fungi incertae sedis</taxon>
        <taxon>Mucoromycota</taxon>
        <taxon>Glomeromycotina</taxon>
        <taxon>Glomeromycetes</taxon>
        <taxon>Diversisporales</taxon>
        <taxon>Acaulosporaceae</taxon>
        <taxon>Acaulospora</taxon>
    </lineage>
</organism>
<proteinExistence type="predicted"/>
<evidence type="ECO:0000313" key="2">
    <source>
        <dbReference type="Proteomes" id="UP000789525"/>
    </source>
</evidence>
<dbReference type="Proteomes" id="UP000789525">
    <property type="component" value="Unassembled WGS sequence"/>
</dbReference>
<evidence type="ECO:0000313" key="1">
    <source>
        <dbReference type="EMBL" id="CAG8602275.1"/>
    </source>
</evidence>
<gene>
    <name evidence="1" type="ORF">ACOLOM_LOCUS6719</name>
</gene>
<accession>A0ACA9MML2</accession>
<dbReference type="EMBL" id="CAJVPT010014190">
    <property type="protein sequence ID" value="CAG8602275.1"/>
    <property type="molecule type" value="Genomic_DNA"/>
</dbReference>
<sequence>MVTDPFSLTCSRHPVWSEPSEELSQFHYGYDRQFHTPLGPLGPDQETKGELSIWSRARASSFANSFHMSILWIFCRIRGIEHRPNMFHSVIMPLGFGVGGYEYGAPFIKSFLASPSRVAMVLDSGGVQLDPNHVNLRNPRCRAIRSQHTMNWPDDQRNARKPRYSAETGSRLLEKKNNDLGNLQNEILKLKERVDTITQERDDVTNKELVREKMSRVNLEKELQSASDSCKRKDLEHRQLQHQLEDMSSKHNDVDQRNKMSSLERRVQALQLENARLSGLVERPISRNSSIPVPKGRQPRASSEVRSSHLEDEIKSYRVELAEEKSKVKRAEAKMRKAEADATQYLNEKIAGERKAQQRIDELESELQEARDQLSSLPILSQPDRENSVDIAQYEKVLKDYRSAEEQLQAAKVDNIDLTNRLNRKSAQCETLQEKLDEYMYSAPDVESLSQELAIAKKEASDALKELALLKESKGSNSSRRETLLAVRYELEDRGRELRALQEKLRRRESSSAELEAQLEQVGRLFSEREDLKDELSKANSRIRFLEPQSQFNQKEIALLRSQVAELEIELRKQRSLNSQQQELYHEIVKSCSEAERRAEELDRELSNLQEEFANRSSADEAIERRQQWEEALERVQELERELAGHKDKSRRAPRRSRPSLLPVPNFGDPSELDMVAKVVLALDRIREERNALRGSVEFLTFELQAKDAAIERRLENQKSRFLHLLQSAEEDISSLRQDLSAYEDVISRSHQSRDEQEGRIRKAQNVSTAALIALQHIHGISDSEHGQYTQEYAKLESELRALKSASEETINHLTALAQGKEDALSGLNVRYQEAIRDLQE</sequence>